<feature type="active site" description="Proton acceptor" evidence="13">
    <location>
        <position position="96"/>
    </location>
</feature>
<comment type="cofactor">
    <cofactor evidence="13">
        <name>[4Fe-4S] cluster</name>
        <dbReference type="ChEBI" id="CHEBI:49883"/>
    </cofactor>
    <text evidence="13">Binds 1 [4Fe-4S] cluster. The cluster is coordinated with 3 cysteines and an exchangeable S-adenosyl-L-methionine.</text>
</comment>
<dbReference type="InterPro" id="IPR006638">
    <property type="entry name" value="Elp3/MiaA/NifB-like_rSAM"/>
</dbReference>
<keyword evidence="7 13" id="KW-0949">S-adenosyl-L-methionine</keyword>
<dbReference type="InterPro" id="IPR048641">
    <property type="entry name" value="RlmN_N"/>
</dbReference>
<evidence type="ECO:0000313" key="15">
    <source>
        <dbReference type="EMBL" id="CUP24204.1"/>
    </source>
</evidence>
<dbReference type="CDD" id="cd01335">
    <property type="entry name" value="Radical_SAM"/>
    <property type="match status" value="1"/>
</dbReference>
<keyword evidence="2 13" id="KW-0004">4Fe-4S</keyword>
<accession>A0A174LIM0</accession>
<dbReference type="GO" id="GO:0070040">
    <property type="term" value="F:rRNA (adenine(2503)-C2-)-methyltransferase activity"/>
    <property type="evidence" value="ECO:0007669"/>
    <property type="project" value="UniProtKB-UniRule"/>
</dbReference>
<evidence type="ECO:0000256" key="1">
    <source>
        <dbReference type="ARBA" id="ARBA00004496"/>
    </source>
</evidence>
<gene>
    <name evidence="15" type="primary">rlmN_1</name>
    <name evidence="13" type="synonym">rlmN</name>
    <name evidence="15" type="ORF">ERS852551_00203</name>
</gene>
<dbReference type="InterPro" id="IPR027492">
    <property type="entry name" value="RNA_MTrfase_RlmN"/>
</dbReference>
<protein>
    <recommendedName>
        <fullName evidence="13">Probable dual-specificity RNA methyltransferase RlmN</fullName>
        <ecNumber evidence="13">2.1.1.192</ecNumber>
    </recommendedName>
    <alternativeName>
        <fullName evidence="13">23S rRNA (adenine(2503)-C(2))-methyltransferase</fullName>
    </alternativeName>
    <alternativeName>
        <fullName evidence="13">23S rRNA m2A2503 methyltransferase</fullName>
    </alternativeName>
    <alternativeName>
        <fullName evidence="13">Ribosomal RNA large subunit methyltransferase N</fullName>
    </alternativeName>
    <alternativeName>
        <fullName evidence="13">tRNA (adenine(37)-C(2))-methyltransferase</fullName>
    </alternativeName>
    <alternativeName>
        <fullName evidence="13">tRNA m2A37 methyltransferase</fullName>
    </alternativeName>
</protein>
<dbReference type="EC" id="2.1.1.192" evidence="13"/>
<dbReference type="Proteomes" id="UP000095765">
    <property type="component" value="Unassembled WGS sequence"/>
</dbReference>
<dbReference type="GO" id="GO:0051539">
    <property type="term" value="F:4 iron, 4 sulfur cluster binding"/>
    <property type="evidence" value="ECO:0007669"/>
    <property type="project" value="UniProtKB-UniRule"/>
</dbReference>
<evidence type="ECO:0000256" key="3">
    <source>
        <dbReference type="ARBA" id="ARBA00022490"/>
    </source>
</evidence>
<dbReference type="GO" id="GO:0046872">
    <property type="term" value="F:metal ion binding"/>
    <property type="evidence" value="ECO:0007669"/>
    <property type="project" value="UniProtKB-KW"/>
</dbReference>
<feature type="domain" description="Radical SAM core" evidence="14">
    <location>
        <begin position="102"/>
        <end position="332"/>
    </location>
</feature>
<keyword evidence="10 13" id="KW-0408">Iron</keyword>
<dbReference type="SFLD" id="SFLDS00029">
    <property type="entry name" value="Radical_SAM"/>
    <property type="match status" value="1"/>
</dbReference>
<evidence type="ECO:0000256" key="10">
    <source>
        <dbReference type="ARBA" id="ARBA00023004"/>
    </source>
</evidence>
<dbReference type="SFLD" id="SFLDG01062">
    <property type="entry name" value="methyltransferase_(Class_A)"/>
    <property type="match status" value="1"/>
</dbReference>
<comment type="miscellaneous">
    <text evidence="13">Reaction proceeds by a ping-pong mechanism involving intermediate methylation of a conserved cysteine residue.</text>
</comment>
<dbReference type="FunFam" id="3.20.20.70:FF:000014">
    <property type="entry name" value="Probable dual-specificity RNA methyltransferase RlmN"/>
    <property type="match status" value="1"/>
</dbReference>
<evidence type="ECO:0000256" key="2">
    <source>
        <dbReference type="ARBA" id="ARBA00022485"/>
    </source>
</evidence>
<dbReference type="GO" id="GO:0019843">
    <property type="term" value="F:rRNA binding"/>
    <property type="evidence" value="ECO:0007669"/>
    <property type="project" value="UniProtKB-UniRule"/>
</dbReference>
<keyword evidence="12 13" id="KW-1015">Disulfide bond</keyword>
<dbReference type="SMART" id="SM00729">
    <property type="entry name" value="Elp3"/>
    <property type="match status" value="1"/>
</dbReference>
<feature type="binding site" evidence="13">
    <location>
        <begin position="218"/>
        <end position="220"/>
    </location>
    <ligand>
        <name>S-adenosyl-L-methionine</name>
        <dbReference type="ChEBI" id="CHEBI:59789"/>
    </ligand>
</feature>
<feature type="binding site" evidence="13">
    <location>
        <position position="116"/>
    </location>
    <ligand>
        <name>[4Fe-4S] cluster</name>
        <dbReference type="ChEBI" id="CHEBI:49883"/>
        <note>4Fe-4S-S-AdoMet</note>
    </ligand>
</feature>
<reference evidence="15 16" key="1">
    <citation type="submission" date="2015-09" db="EMBL/GenBank/DDBJ databases">
        <authorList>
            <consortium name="Pathogen Informatics"/>
        </authorList>
    </citation>
    <scope>NUCLEOTIDE SEQUENCE [LARGE SCALE GENOMIC DNA]</scope>
    <source>
        <strain evidence="15 16">2789STDY5834939</strain>
    </source>
</reference>
<dbReference type="PANTHER" id="PTHR30544">
    <property type="entry name" value="23S RRNA METHYLTRANSFERASE"/>
    <property type="match status" value="1"/>
</dbReference>
<dbReference type="InterPro" id="IPR004383">
    <property type="entry name" value="rRNA_lsu_MTrfase_RlmN/Cfr"/>
</dbReference>
<dbReference type="GO" id="GO:0000049">
    <property type="term" value="F:tRNA binding"/>
    <property type="evidence" value="ECO:0007669"/>
    <property type="project" value="UniProtKB-UniRule"/>
</dbReference>
<dbReference type="PIRSF" id="PIRSF006004">
    <property type="entry name" value="CHP00048"/>
    <property type="match status" value="1"/>
</dbReference>
<organism evidence="15 16">
    <name type="scientific">Anaerotruncus colihominis</name>
    <dbReference type="NCBI Taxonomy" id="169435"/>
    <lineage>
        <taxon>Bacteria</taxon>
        <taxon>Bacillati</taxon>
        <taxon>Bacillota</taxon>
        <taxon>Clostridia</taxon>
        <taxon>Eubacteriales</taxon>
        <taxon>Oscillospiraceae</taxon>
        <taxon>Anaerotruncus</taxon>
    </lineage>
</organism>
<feature type="active site" description="S-methylcysteine intermediate" evidence="13">
    <location>
        <position position="337"/>
    </location>
</feature>
<dbReference type="HAMAP" id="MF_01849">
    <property type="entry name" value="RNA_methyltr_RlmN"/>
    <property type="match status" value="1"/>
</dbReference>
<comment type="function">
    <text evidence="13">Specifically methylates position 2 of adenine 2503 in 23S rRNA and position 2 of adenine 37 in tRNAs.</text>
</comment>
<dbReference type="AlphaFoldDB" id="A0A174LIM0"/>
<keyword evidence="9 13" id="KW-0479">Metal-binding</keyword>
<dbReference type="SUPFAM" id="SSF102114">
    <property type="entry name" value="Radical SAM enzymes"/>
    <property type="match status" value="1"/>
</dbReference>
<evidence type="ECO:0000259" key="14">
    <source>
        <dbReference type="PROSITE" id="PS51918"/>
    </source>
</evidence>
<evidence type="ECO:0000256" key="6">
    <source>
        <dbReference type="ARBA" id="ARBA00022679"/>
    </source>
</evidence>
<sequence>MKKMEQIDLKSYTYQQMEKLTAEMGLPRFRAGQIFGWLHEKRVSDFDEMTNLPAALRSQLAEKFYINAIRVKKRLVSSIDGTVKYLYELRDGNCVESVLMHYHHGNTLCISSQVGCRMGCRFCASTIGGRVRDLTASEMLDEVYMAQADSGKRVDGVVMMGIGEPLDNFDNVMAFLEILSDPRGLNLGLRHVSLSTCGLVDRIYALAERRLQLTLSVSLHAPNDAIRSRSMPVNARYNVDTLLRACRDYFAATGRRISFEYALIAGENDAPEHAAELAARLRGMGAHVNLIPVNPVAETGYRRGDRAAIERFQNELRLRGVNATIRRELGADISAACGQLRRQDADASTSGRVPVTEGGRQL</sequence>
<comment type="caution">
    <text evidence="13">Lacks conserved residue(s) required for the propagation of feature annotation.</text>
</comment>
<feature type="binding site" evidence="13">
    <location>
        <position position="123"/>
    </location>
    <ligand>
        <name>[4Fe-4S] cluster</name>
        <dbReference type="ChEBI" id="CHEBI:49883"/>
        <note>4Fe-4S-S-AdoMet</note>
    </ligand>
</feature>
<comment type="catalytic activity">
    <reaction evidence="13">
        <text>adenosine(37) in tRNA + 2 reduced [2Fe-2S]-[ferredoxin] + 2 S-adenosyl-L-methionine = 2-methyladenosine(37) in tRNA + 5'-deoxyadenosine + L-methionine + 2 oxidized [2Fe-2S]-[ferredoxin] + S-adenosyl-L-homocysteine</text>
        <dbReference type="Rhea" id="RHEA:43332"/>
        <dbReference type="Rhea" id="RHEA-COMP:10000"/>
        <dbReference type="Rhea" id="RHEA-COMP:10001"/>
        <dbReference type="Rhea" id="RHEA-COMP:10162"/>
        <dbReference type="Rhea" id="RHEA-COMP:10485"/>
        <dbReference type="ChEBI" id="CHEBI:17319"/>
        <dbReference type="ChEBI" id="CHEBI:33737"/>
        <dbReference type="ChEBI" id="CHEBI:33738"/>
        <dbReference type="ChEBI" id="CHEBI:57844"/>
        <dbReference type="ChEBI" id="CHEBI:57856"/>
        <dbReference type="ChEBI" id="CHEBI:59789"/>
        <dbReference type="ChEBI" id="CHEBI:74411"/>
        <dbReference type="ChEBI" id="CHEBI:74497"/>
        <dbReference type="EC" id="2.1.1.192"/>
    </reaction>
</comment>
<feature type="binding site" evidence="13">
    <location>
        <position position="195"/>
    </location>
    <ligand>
        <name>S-adenosyl-L-methionine</name>
        <dbReference type="ChEBI" id="CHEBI:59789"/>
    </ligand>
</feature>
<comment type="similarity">
    <text evidence="13">Belongs to the radical SAM superfamily. RlmN family.</text>
</comment>
<feature type="binding site" evidence="13">
    <location>
        <position position="120"/>
    </location>
    <ligand>
        <name>[4Fe-4S] cluster</name>
        <dbReference type="ChEBI" id="CHEBI:49883"/>
        <note>4Fe-4S-S-AdoMet</note>
    </ligand>
</feature>
<dbReference type="Gene3D" id="3.20.20.70">
    <property type="entry name" value="Aldolase class I"/>
    <property type="match status" value="1"/>
</dbReference>
<evidence type="ECO:0000256" key="5">
    <source>
        <dbReference type="ARBA" id="ARBA00022603"/>
    </source>
</evidence>
<keyword evidence="4 13" id="KW-0698">rRNA processing</keyword>
<keyword evidence="6 13" id="KW-0808">Transferase</keyword>
<feature type="binding site" evidence="13">
    <location>
        <begin position="163"/>
        <end position="164"/>
    </location>
    <ligand>
        <name>S-adenosyl-L-methionine</name>
        <dbReference type="ChEBI" id="CHEBI:59789"/>
    </ligand>
</feature>
<dbReference type="SFLD" id="SFLDF00275">
    <property type="entry name" value="adenosine_C2_methyltransferase"/>
    <property type="match status" value="1"/>
</dbReference>
<keyword evidence="8 13" id="KW-0819">tRNA processing</keyword>
<dbReference type="GO" id="GO:0030488">
    <property type="term" value="P:tRNA methylation"/>
    <property type="evidence" value="ECO:0007669"/>
    <property type="project" value="UniProtKB-UniRule"/>
</dbReference>
<evidence type="ECO:0000256" key="4">
    <source>
        <dbReference type="ARBA" id="ARBA00022552"/>
    </source>
</evidence>
<dbReference type="InterPro" id="IPR013785">
    <property type="entry name" value="Aldolase_TIM"/>
</dbReference>
<dbReference type="GO" id="GO:0002935">
    <property type="term" value="F:tRNA (adenine(37)-C2)-methyltransferase activity"/>
    <property type="evidence" value="ECO:0007669"/>
    <property type="project" value="UniProtKB-UniRule"/>
</dbReference>
<comment type="subcellular location">
    <subcellularLocation>
        <location evidence="1 13">Cytoplasm</location>
    </subcellularLocation>
</comment>
<dbReference type="PANTHER" id="PTHR30544:SF5">
    <property type="entry name" value="RADICAL SAM CORE DOMAIN-CONTAINING PROTEIN"/>
    <property type="match status" value="1"/>
</dbReference>
<evidence type="ECO:0000313" key="16">
    <source>
        <dbReference type="Proteomes" id="UP000095765"/>
    </source>
</evidence>
<dbReference type="InterPro" id="IPR040072">
    <property type="entry name" value="Methyltransferase_A"/>
</dbReference>
<evidence type="ECO:0000256" key="9">
    <source>
        <dbReference type="ARBA" id="ARBA00022723"/>
    </source>
</evidence>
<comment type="catalytic activity">
    <reaction evidence="13">
        <text>adenosine(2503) in 23S rRNA + 2 reduced [2Fe-2S]-[ferredoxin] + 2 S-adenosyl-L-methionine = 2-methyladenosine(2503) in 23S rRNA + 5'-deoxyadenosine + L-methionine + 2 oxidized [2Fe-2S]-[ferredoxin] + S-adenosyl-L-homocysteine</text>
        <dbReference type="Rhea" id="RHEA:42916"/>
        <dbReference type="Rhea" id="RHEA-COMP:10000"/>
        <dbReference type="Rhea" id="RHEA-COMP:10001"/>
        <dbReference type="Rhea" id="RHEA-COMP:10152"/>
        <dbReference type="Rhea" id="RHEA-COMP:10282"/>
        <dbReference type="ChEBI" id="CHEBI:17319"/>
        <dbReference type="ChEBI" id="CHEBI:33737"/>
        <dbReference type="ChEBI" id="CHEBI:33738"/>
        <dbReference type="ChEBI" id="CHEBI:57844"/>
        <dbReference type="ChEBI" id="CHEBI:57856"/>
        <dbReference type="ChEBI" id="CHEBI:59789"/>
        <dbReference type="ChEBI" id="CHEBI:74411"/>
        <dbReference type="ChEBI" id="CHEBI:74497"/>
        <dbReference type="EC" id="2.1.1.192"/>
    </reaction>
</comment>
<dbReference type="Pfam" id="PF04055">
    <property type="entry name" value="Radical_SAM"/>
    <property type="match status" value="1"/>
</dbReference>
<evidence type="ECO:0000256" key="8">
    <source>
        <dbReference type="ARBA" id="ARBA00022694"/>
    </source>
</evidence>
<keyword evidence="11 13" id="KW-0411">Iron-sulfur</keyword>
<keyword evidence="3 13" id="KW-0963">Cytoplasm</keyword>
<dbReference type="PROSITE" id="PS51918">
    <property type="entry name" value="RADICAL_SAM"/>
    <property type="match status" value="1"/>
</dbReference>
<dbReference type="Gene3D" id="1.10.150.530">
    <property type="match status" value="1"/>
</dbReference>
<dbReference type="Pfam" id="PF21016">
    <property type="entry name" value="RlmN_N"/>
    <property type="match status" value="1"/>
</dbReference>
<name>A0A174LIM0_9FIRM</name>
<dbReference type="InterPro" id="IPR007197">
    <property type="entry name" value="rSAM"/>
</dbReference>
<dbReference type="GO" id="GO:0070475">
    <property type="term" value="P:rRNA base methylation"/>
    <property type="evidence" value="ECO:0007669"/>
    <property type="project" value="UniProtKB-UniRule"/>
</dbReference>
<dbReference type="EMBL" id="CZBE01000001">
    <property type="protein sequence ID" value="CUP24204.1"/>
    <property type="molecule type" value="Genomic_DNA"/>
</dbReference>
<evidence type="ECO:0000256" key="12">
    <source>
        <dbReference type="ARBA" id="ARBA00023157"/>
    </source>
</evidence>
<dbReference type="NCBIfam" id="TIGR00048">
    <property type="entry name" value="rRNA_mod_RlmN"/>
    <property type="match status" value="1"/>
</dbReference>
<evidence type="ECO:0000256" key="7">
    <source>
        <dbReference type="ARBA" id="ARBA00022691"/>
    </source>
</evidence>
<dbReference type="InterPro" id="IPR058240">
    <property type="entry name" value="rSAM_sf"/>
</dbReference>
<keyword evidence="5 13" id="KW-0489">Methyltransferase</keyword>
<dbReference type="GO" id="GO:0005737">
    <property type="term" value="C:cytoplasm"/>
    <property type="evidence" value="ECO:0007669"/>
    <property type="project" value="UniProtKB-SubCell"/>
</dbReference>
<evidence type="ECO:0000256" key="13">
    <source>
        <dbReference type="HAMAP-Rule" id="MF_01849"/>
    </source>
</evidence>
<evidence type="ECO:0000256" key="11">
    <source>
        <dbReference type="ARBA" id="ARBA00023014"/>
    </source>
</evidence>
<proteinExistence type="inferred from homology"/>
<feature type="binding site" evidence="13">
    <location>
        <position position="294"/>
    </location>
    <ligand>
        <name>S-adenosyl-L-methionine</name>
        <dbReference type="ChEBI" id="CHEBI:59789"/>
    </ligand>
</feature>